<dbReference type="GO" id="GO:0031267">
    <property type="term" value="F:small GTPase binding"/>
    <property type="evidence" value="ECO:0007669"/>
    <property type="project" value="TreeGrafter"/>
</dbReference>
<evidence type="ECO:0000256" key="3">
    <source>
        <dbReference type="ARBA" id="ARBA00022927"/>
    </source>
</evidence>
<dbReference type="GO" id="GO:0005085">
    <property type="term" value="F:guanyl-nucleotide exchange factor activity"/>
    <property type="evidence" value="ECO:0007669"/>
    <property type="project" value="TreeGrafter"/>
</dbReference>
<dbReference type="GO" id="GO:0006606">
    <property type="term" value="P:protein import into nucleus"/>
    <property type="evidence" value="ECO:0007669"/>
    <property type="project" value="TreeGrafter"/>
</dbReference>
<evidence type="ECO:0000256" key="1">
    <source>
        <dbReference type="ARBA" id="ARBA00010307"/>
    </source>
</evidence>
<dbReference type="EMBL" id="CP119958">
    <property type="protein sequence ID" value="WFD37323.1"/>
    <property type="molecule type" value="Genomic_DNA"/>
</dbReference>
<dbReference type="RefSeq" id="XP_060120220.1">
    <property type="nucleotide sequence ID" value="XM_060264237.1"/>
</dbReference>
<keyword evidence="3" id="KW-0653">Protein transport</keyword>
<dbReference type="InterPro" id="IPR016123">
    <property type="entry name" value="Mog1/PsbP_a/b/a-sand"/>
</dbReference>
<dbReference type="Gene3D" id="3.40.1000.10">
    <property type="entry name" value="Mog1/PsbP, alpha/beta/alpha sandwich"/>
    <property type="match status" value="1"/>
</dbReference>
<dbReference type="GO" id="GO:0005634">
    <property type="term" value="C:nucleus"/>
    <property type="evidence" value="ECO:0007669"/>
    <property type="project" value="TreeGrafter"/>
</dbReference>
<comment type="similarity">
    <text evidence="1">Belongs to the MOG1 family.</text>
</comment>
<gene>
    <name evidence="4" type="ORF">MJAP1_000267</name>
</gene>
<dbReference type="Pfam" id="PF04603">
    <property type="entry name" value="Mog1"/>
    <property type="match status" value="1"/>
</dbReference>
<evidence type="ECO:0000256" key="2">
    <source>
        <dbReference type="ARBA" id="ARBA00022448"/>
    </source>
</evidence>
<dbReference type="PANTHER" id="PTHR15837">
    <property type="entry name" value="RAN GUANINE NUCLEOTIDE RELEASE FACTOR"/>
    <property type="match status" value="1"/>
</dbReference>
<dbReference type="SUPFAM" id="SSF55724">
    <property type="entry name" value="Mog1p/PsbP-like"/>
    <property type="match status" value="1"/>
</dbReference>
<dbReference type="AlphaFoldDB" id="A0AAF0EUE8"/>
<keyword evidence="2" id="KW-0813">Transport</keyword>
<dbReference type="PANTHER" id="PTHR15837:SF0">
    <property type="entry name" value="RAN GUANINE NUCLEOTIDE RELEASE FACTOR"/>
    <property type="match status" value="1"/>
</dbReference>
<reference evidence="4" key="1">
    <citation type="submission" date="2023-03" db="EMBL/GenBank/DDBJ databases">
        <title>Mating type loci evolution in Malassezia.</title>
        <authorList>
            <person name="Coelho M.A."/>
        </authorList>
    </citation>
    <scope>NUCLEOTIDE SEQUENCE</scope>
    <source>
        <strain evidence="4">CBS 9431</strain>
    </source>
</reference>
<evidence type="ECO:0000313" key="5">
    <source>
        <dbReference type="Proteomes" id="UP001217754"/>
    </source>
</evidence>
<accession>A0AAF0EUE8</accession>
<keyword evidence="5" id="KW-1185">Reference proteome</keyword>
<dbReference type="InterPro" id="IPR007681">
    <property type="entry name" value="Mog1"/>
</dbReference>
<evidence type="ECO:0000313" key="4">
    <source>
        <dbReference type="EMBL" id="WFD37323.1"/>
    </source>
</evidence>
<dbReference type="Proteomes" id="UP001217754">
    <property type="component" value="Chromosome 1"/>
</dbReference>
<name>A0AAF0EUE8_9BASI</name>
<organism evidence="4 5">
    <name type="scientific">Malassezia japonica</name>
    <dbReference type="NCBI Taxonomy" id="223818"/>
    <lineage>
        <taxon>Eukaryota</taxon>
        <taxon>Fungi</taxon>
        <taxon>Dikarya</taxon>
        <taxon>Basidiomycota</taxon>
        <taxon>Ustilaginomycotina</taxon>
        <taxon>Malasseziomycetes</taxon>
        <taxon>Malasseziales</taxon>
        <taxon>Malasseziaceae</taxon>
        <taxon>Malassezia</taxon>
    </lineage>
</organism>
<dbReference type="GeneID" id="85223916"/>
<sequence length="174" mass="18993">MAPIRELFGGAITMALQGDFMDASDLRQVPDNQEVLLSGDSSVSLILEVLQQVADGTDPEAMDKAARFHFDSLAHDNSATNVHVDWIDAPDAKAADNATPRPALLKGTQTVKKFGKVTDEDVVQIWIAVWRLPGKHVDLVLSRNNPDAADVDQQSQDFRATAGSLRIVDWNLFA</sequence>
<protein>
    <submittedName>
        <fullName evidence="4">Uncharacterized protein</fullName>
    </submittedName>
</protein>
<proteinExistence type="inferred from homology"/>